<evidence type="ECO:0000313" key="2">
    <source>
        <dbReference type="EMBL" id="TXG57971.1"/>
    </source>
</evidence>
<evidence type="ECO:0000256" key="1">
    <source>
        <dbReference type="RuleBase" id="RU364057"/>
    </source>
</evidence>
<gene>
    <name evidence="2" type="ORF">EZV62_015800</name>
</gene>
<keyword evidence="3" id="KW-1185">Reference proteome</keyword>
<keyword evidence="1" id="KW-0479">Metal-binding</keyword>
<dbReference type="GO" id="GO:0004222">
    <property type="term" value="F:metalloendopeptidase activity"/>
    <property type="evidence" value="ECO:0007669"/>
    <property type="project" value="InterPro"/>
</dbReference>
<name>A0A5C7HLU7_9ROSI</name>
<dbReference type="AlphaFoldDB" id="A0A5C7HLU7"/>
<accession>A0A5C7HLU7</accession>
<dbReference type="GO" id="GO:0046872">
    <property type="term" value="F:metal ion binding"/>
    <property type="evidence" value="ECO:0007669"/>
    <property type="project" value="UniProtKB-KW"/>
</dbReference>
<dbReference type="OrthoDB" id="1781718at2759"/>
<keyword evidence="1" id="KW-0645">Protease</keyword>
<comment type="similarity">
    <text evidence="1">Belongs to the peptidase M76 family.</text>
</comment>
<protein>
    <recommendedName>
        <fullName evidence="1">Mitochondrial inner membrane protease ATP23</fullName>
        <ecNumber evidence="1">3.4.24.-</ecNumber>
    </recommendedName>
</protein>
<dbReference type="EMBL" id="VAHF01000007">
    <property type="protein sequence ID" value="TXG57971.1"/>
    <property type="molecule type" value="Genomic_DNA"/>
</dbReference>
<dbReference type="GO" id="GO:0006508">
    <property type="term" value="P:proteolysis"/>
    <property type="evidence" value="ECO:0007669"/>
    <property type="project" value="UniProtKB-KW"/>
</dbReference>
<dbReference type="InterPro" id="IPR019165">
    <property type="entry name" value="Peptidase_M76_ATP23"/>
</dbReference>
<evidence type="ECO:0000313" key="3">
    <source>
        <dbReference type="Proteomes" id="UP000323000"/>
    </source>
</evidence>
<dbReference type="Proteomes" id="UP000323000">
    <property type="component" value="Chromosome 7"/>
</dbReference>
<organism evidence="2 3">
    <name type="scientific">Acer yangbiense</name>
    <dbReference type="NCBI Taxonomy" id="1000413"/>
    <lineage>
        <taxon>Eukaryota</taxon>
        <taxon>Viridiplantae</taxon>
        <taxon>Streptophyta</taxon>
        <taxon>Embryophyta</taxon>
        <taxon>Tracheophyta</taxon>
        <taxon>Spermatophyta</taxon>
        <taxon>Magnoliopsida</taxon>
        <taxon>eudicotyledons</taxon>
        <taxon>Gunneridae</taxon>
        <taxon>Pentapetalae</taxon>
        <taxon>rosids</taxon>
        <taxon>malvids</taxon>
        <taxon>Sapindales</taxon>
        <taxon>Sapindaceae</taxon>
        <taxon>Hippocastanoideae</taxon>
        <taxon>Acereae</taxon>
        <taxon>Acer</taxon>
    </lineage>
</organism>
<comment type="caution">
    <text evidence="2">The sequence shown here is derived from an EMBL/GenBank/DDBJ whole genome shotgun (WGS) entry which is preliminary data.</text>
</comment>
<reference evidence="3" key="1">
    <citation type="journal article" date="2019" name="Gigascience">
        <title>De novo genome assembly of the endangered Acer yangbiense, a plant species with extremely small populations endemic to Yunnan Province, China.</title>
        <authorList>
            <person name="Yang J."/>
            <person name="Wariss H.M."/>
            <person name="Tao L."/>
            <person name="Zhang R."/>
            <person name="Yun Q."/>
            <person name="Hollingsworth P."/>
            <person name="Dao Z."/>
            <person name="Luo G."/>
            <person name="Guo H."/>
            <person name="Ma Y."/>
            <person name="Sun W."/>
        </authorList>
    </citation>
    <scope>NUCLEOTIDE SEQUENCE [LARGE SCALE GENOMIC DNA]</scope>
    <source>
        <strain evidence="3">cv. Malutang</strain>
    </source>
</reference>
<keyword evidence="1" id="KW-0482">Metalloprotease</keyword>
<keyword evidence="1" id="KW-0378">Hydrolase</keyword>
<proteinExistence type="inferred from homology"/>
<dbReference type="EC" id="3.4.24.-" evidence="1"/>
<sequence>MVCSNHMNIQVVIHELIHAYGDCCAANLNWANCVHHACNEVGFSALSVIYVKQIRAAILELIRTYELLQKLIMWLFHCSYSPCFRGSETVTVRQLRDALLMDKRRMERETHRANTSFNFFHMKSARIEDQVMLNLKILKTKHVAGILAKKILTMRDAT</sequence>
<dbReference type="Pfam" id="PF09768">
    <property type="entry name" value="Peptidase_M76"/>
    <property type="match status" value="1"/>
</dbReference>